<name>A0AA43QPM3_9LECA</name>
<proteinExistence type="predicted"/>
<protein>
    <submittedName>
        <fullName evidence="2">Uncharacterized protein</fullName>
    </submittedName>
</protein>
<evidence type="ECO:0000313" key="2">
    <source>
        <dbReference type="EMBL" id="MDI1489229.1"/>
    </source>
</evidence>
<gene>
    <name evidence="2" type="ORF">OHK93_008507</name>
</gene>
<evidence type="ECO:0000313" key="3">
    <source>
        <dbReference type="Proteomes" id="UP001161017"/>
    </source>
</evidence>
<comment type="caution">
    <text evidence="2">The sequence shown here is derived from an EMBL/GenBank/DDBJ whole genome shotgun (WGS) entry which is preliminary data.</text>
</comment>
<feature type="region of interest" description="Disordered" evidence="1">
    <location>
        <begin position="163"/>
        <end position="191"/>
    </location>
</feature>
<keyword evidence="3" id="KW-1185">Reference proteome</keyword>
<feature type="region of interest" description="Disordered" evidence="1">
    <location>
        <begin position="204"/>
        <end position="235"/>
    </location>
</feature>
<organism evidence="2 3">
    <name type="scientific">Ramalina farinacea</name>
    <dbReference type="NCBI Taxonomy" id="258253"/>
    <lineage>
        <taxon>Eukaryota</taxon>
        <taxon>Fungi</taxon>
        <taxon>Dikarya</taxon>
        <taxon>Ascomycota</taxon>
        <taxon>Pezizomycotina</taxon>
        <taxon>Lecanoromycetes</taxon>
        <taxon>OSLEUM clade</taxon>
        <taxon>Lecanoromycetidae</taxon>
        <taxon>Lecanorales</taxon>
        <taxon>Lecanorineae</taxon>
        <taxon>Ramalinaceae</taxon>
        <taxon>Ramalina</taxon>
    </lineage>
</organism>
<sequence length="249" mass="27661">MSPASGTTSRSDMLANHVDPDELLYLAPPIPGANGNEVIYQSSTQKAKKQKFLFKKKDPSRDYSSHSSAHLVSPFKILAEIYSVEGQEIGLREFSHELKDGKMCTFVTDIYASHKTPGARFPLSFSNVYPKAPPISTPNLTDVRRYRHPRNRASEQAAAMITSSVPELNSIDPPSVAPADKKPPLNPLSTSLKWSSAKRKFDVYTNRTNTPPSRPSQKLKVSADHDTDSLSDDSAFSSRFRLDGRILRR</sequence>
<accession>A0AA43QPM3</accession>
<dbReference type="EMBL" id="JAPUFD010000009">
    <property type="protein sequence ID" value="MDI1489229.1"/>
    <property type="molecule type" value="Genomic_DNA"/>
</dbReference>
<dbReference type="Proteomes" id="UP001161017">
    <property type="component" value="Unassembled WGS sequence"/>
</dbReference>
<evidence type="ECO:0000256" key="1">
    <source>
        <dbReference type="SAM" id="MobiDB-lite"/>
    </source>
</evidence>
<dbReference type="AlphaFoldDB" id="A0AA43QPM3"/>
<reference evidence="2" key="1">
    <citation type="journal article" date="2023" name="Genome Biol. Evol.">
        <title>First Whole Genome Sequence and Flow Cytometry Genome Size Data for the Lichen-Forming Fungus Ramalina farinacea (Ascomycota).</title>
        <authorList>
            <person name="Llewellyn T."/>
            <person name="Mian S."/>
            <person name="Hill R."/>
            <person name="Leitch I.J."/>
            <person name="Gaya E."/>
        </authorList>
    </citation>
    <scope>NUCLEOTIDE SEQUENCE</scope>
    <source>
        <strain evidence="2">LIQ254RAFAR</strain>
    </source>
</reference>